<evidence type="ECO:0000313" key="2">
    <source>
        <dbReference type="Proteomes" id="UP001169760"/>
    </source>
</evidence>
<feature type="non-terminal residue" evidence="1">
    <location>
        <position position="88"/>
    </location>
</feature>
<dbReference type="RefSeq" id="WP_303494533.1">
    <property type="nucleotide sequence ID" value="NZ_JAUOPB010000293.1"/>
</dbReference>
<comment type="caution">
    <text evidence="1">The sequence shown here is derived from an EMBL/GenBank/DDBJ whole genome shotgun (WGS) entry which is preliminary data.</text>
</comment>
<gene>
    <name evidence="1" type="ORF">Q4521_21785</name>
</gene>
<organism evidence="1 2">
    <name type="scientific">Saccharophagus degradans</name>
    <dbReference type="NCBI Taxonomy" id="86304"/>
    <lineage>
        <taxon>Bacteria</taxon>
        <taxon>Pseudomonadati</taxon>
        <taxon>Pseudomonadota</taxon>
        <taxon>Gammaproteobacteria</taxon>
        <taxon>Cellvibrionales</taxon>
        <taxon>Cellvibrionaceae</taxon>
        <taxon>Saccharophagus</taxon>
    </lineage>
</organism>
<dbReference type="Proteomes" id="UP001169760">
    <property type="component" value="Unassembled WGS sequence"/>
</dbReference>
<dbReference type="AlphaFoldDB" id="A0AAW7XBW8"/>
<protein>
    <submittedName>
        <fullName evidence="1">Uncharacterized protein</fullName>
    </submittedName>
</protein>
<name>A0AAW7XBW8_9GAMM</name>
<sequence length="88" mass="9731">AAMTITPNAARLRRKAERDARSEYLAAVETFRVAMAARRDARRSIDALPRLNWEVAAGLAMLVDPARWVSIAKAAWRETPQAQAEAAL</sequence>
<feature type="non-terminal residue" evidence="1">
    <location>
        <position position="1"/>
    </location>
</feature>
<reference evidence="1" key="1">
    <citation type="submission" date="2023-07" db="EMBL/GenBank/DDBJ databases">
        <title>Genome content predicts the carbon catabolic preferences of heterotrophic bacteria.</title>
        <authorList>
            <person name="Gralka M."/>
        </authorList>
    </citation>
    <scope>NUCLEOTIDE SEQUENCE</scope>
    <source>
        <strain evidence="1">I3M17_2</strain>
    </source>
</reference>
<proteinExistence type="predicted"/>
<dbReference type="EMBL" id="JAUOPB010000293">
    <property type="protein sequence ID" value="MDO6425125.1"/>
    <property type="molecule type" value="Genomic_DNA"/>
</dbReference>
<accession>A0AAW7XBW8</accession>
<evidence type="ECO:0000313" key="1">
    <source>
        <dbReference type="EMBL" id="MDO6425125.1"/>
    </source>
</evidence>